<dbReference type="InterPro" id="IPR003599">
    <property type="entry name" value="Ig_sub"/>
</dbReference>
<comment type="subcellular location">
    <subcellularLocation>
        <location evidence="1">Nucleus</location>
    </subcellularLocation>
</comment>
<dbReference type="Gene3D" id="2.30.18.10">
    <property type="entry name" value="Transcription factor IIA (TFIIA), beta-barrel domain"/>
    <property type="match status" value="1"/>
</dbReference>
<dbReference type="Pfam" id="PF02751">
    <property type="entry name" value="TFIIA_gamma_C"/>
    <property type="match status" value="1"/>
</dbReference>
<dbReference type="GO" id="GO:0008046">
    <property type="term" value="F:axon guidance receptor activity"/>
    <property type="evidence" value="ECO:0007669"/>
    <property type="project" value="TreeGrafter"/>
</dbReference>
<dbReference type="CDD" id="cd10014">
    <property type="entry name" value="TFIIA_gamma_C"/>
    <property type="match status" value="1"/>
</dbReference>
<dbReference type="GO" id="GO:0007156">
    <property type="term" value="P:homophilic cell adhesion via plasma membrane adhesion molecules"/>
    <property type="evidence" value="ECO:0007669"/>
    <property type="project" value="TreeGrafter"/>
</dbReference>
<evidence type="ECO:0000256" key="4">
    <source>
        <dbReference type="ARBA" id="ARBA00023163"/>
    </source>
</evidence>
<proteinExistence type="inferred from homology"/>
<dbReference type="SMART" id="SM00409">
    <property type="entry name" value="IG"/>
    <property type="match status" value="3"/>
</dbReference>
<dbReference type="PROSITE" id="PS50835">
    <property type="entry name" value="IG_LIKE"/>
    <property type="match status" value="3"/>
</dbReference>
<dbReference type="FunFam" id="1.10.287.190:FF:000001">
    <property type="entry name" value="Transcription initiation factor IIA subunit 2"/>
    <property type="match status" value="1"/>
</dbReference>
<dbReference type="CDD" id="cd10145">
    <property type="entry name" value="TFIIA_gamma_N"/>
    <property type="match status" value="1"/>
</dbReference>
<dbReference type="GO" id="GO:0005886">
    <property type="term" value="C:plasma membrane"/>
    <property type="evidence" value="ECO:0007669"/>
    <property type="project" value="TreeGrafter"/>
</dbReference>
<keyword evidence="4" id="KW-0804">Transcription</keyword>
<organism evidence="8 9">
    <name type="scientific">Stylophora pistillata</name>
    <name type="common">Smooth cauliflower coral</name>
    <dbReference type="NCBI Taxonomy" id="50429"/>
    <lineage>
        <taxon>Eukaryota</taxon>
        <taxon>Metazoa</taxon>
        <taxon>Cnidaria</taxon>
        <taxon>Anthozoa</taxon>
        <taxon>Hexacorallia</taxon>
        <taxon>Scleractinia</taxon>
        <taxon>Astrocoeniina</taxon>
        <taxon>Pocilloporidae</taxon>
        <taxon>Stylophora</taxon>
    </lineage>
</organism>
<gene>
    <name evidence="8" type="primary">Gtf2a2</name>
    <name evidence="8" type="ORF">AWC38_SpisGene16023</name>
</gene>
<evidence type="ECO:0000256" key="6">
    <source>
        <dbReference type="SAM" id="SignalP"/>
    </source>
</evidence>
<dbReference type="OrthoDB" id="586585at2759"/>
<dbReference type="InterPro" id="IPR007110">
    <property type="entry name" value="Ig-like_dom"/>
</dbReference>
<dbReference type="PANTHER" id="PTHR45080:SF34">
    <property type="entry name" value="MYOSIN LIGHT CHAIN KINASE, SMOOTH MUSCLE-LIKE"/>
    <property type="match status" value="1"/>
</dbReference>
<name>A0A2B4RSM7_STYPI</name>
<keyword evidence="5" id="KW-0539">Nucleus</keyword>
<dbReference type="GO" id="GO:0030424">
    <property type="term" value="C:axon"/>
    <property type="evidence" value="ECO:0007669"/>
    <property type="project" value="TreeGrafter"/>
</dbReference>
<evidence type="ECO:0000256" key="1">
    <source>
        <dbReference type="ARBA" id="ARBA00004123"/>
    </source>
</evidence>
<dbReference type="InterPro" id="IPR015872">
    <property type="entry name" value="TFIIA_gsu_N"/>
</dbReference>
<dbReference type="SUPFAM" id="SSF50784">
    <property type="entry name" value="Transcription factor IIA (TFIIA), beta-barrel domain"/>
    <property type="match status" value="1"/>
</dbReference>
<dbReference type="InterPro" id="IPR009083">
    <property type="entry name" value="TFIIA_a-hlx"/>
</dbReference>
<dbReference type="InterPro" id="IPR013783">
    <property type="entry name" value="Ig-like_fold"/>
</dbReference>
<comment type="similarity">
    <text evidence="2">Belongs to the TFIIA subunit 2 family.</text>
</comment>
<dbReference type="SMART" id="SM00408">
    <property type="entry name" value="IGc2"/>
    <property type="match status" value="3"/>
</dbReference>
<protein>
    <submittedName>
        <fullName evidence="8">Transcription initiation factor IIA subunit 2</fullName>
    </submittedName>
</protein>
<comment type="caution">
    <text evidence="8">The sequence shown here is derived from an EMBL/GenBank/DDBJ whole genome shotgun (WGS) entry which is preliminary data.</text>
</comment>
<dbReference type="GO" id="GO:0043025">
    <property type="term" value="C:neuronal cell body"/>
    <property type="evidence" value="ECO:0007669"/>
    <property type="project" value="TreeGrafter"/>
</dbReference>
<dbReference type="CDD" id="cd00096">
    <property type="entry name" value="Ig"/>
    <property type="match status" value="1"/>
</dbReference>
<dbReference type="Pfam" id="PF07679">
    <property type="entry name" value="I-set"/>
    <property type="match status" value="2"/>
</dbReference>
<evidence type="ECO:0000256" key="3">
    <source>
        <dbReference type="ARBA" id="ARBA00023015"/>
    </source>
</evidence>
<dbReference type="InterPro" id="IPR036179">
    <property type="entry name" value="Ig-like_dom_sf"/>
</dbReference>
<evidence type="ECO:0000256" key="5">
    <source>
        <dbReference type="ARBA" id="ARBA00023242"/>
    </source>
</evidence>
<dbReference type="STRING" id="50429.A0A2B4RSM7"/>
<keyword evidence="9" id="KW-1185">Reference proteome</keyword>
<evidence type="ECO:0000313" key="9">
    <source>
        <dbReference type="Proteomes" id="UP000225706"/>
    </source>
</evidence>
<feature type="domain" description="Ig-like" evidence="7">
    <location>
        <begin position="165"/>
        <end position="257"/>
    </location>
</feature>
<dbReference type="Proteomes" id="UP000225706">
    <property type="component" value="Unassembled WGS sequence"/>
</dbReference>
<dbReference type="GO" id="GO:0006367">
    <property type="term" value="P:transcription initiation at RNA polymerase II promoter"/>
    <property type="evidence" value="ECO:0007669"/>
    <property type="project" value="InterPro"/>
</dbReference>
<dbReference type="AlphaFoldDB" id="A0A2B4RSM7"/>
<dbReference type="FunFam" id="2.30.18.10:FF:000001">
    <property type="entry name" value="Transcription initiation factor IIA subunit 2"/>
    <property type="match status" value="1"/>
</dbReference>
<reference evidence="9" key="1">
    <citation type="journal article" date="2017" name="bioRxiv">
        <title>Comparative analysis of the genomes of Stylophora pistillata and Acropora digitifera provides evidence for extensive differences between species of corals.</title>
        <authorList>
            <person name="Voolstra C.R."/>
            <person name="Li Y."/>
            <person name="Liew Y.J."/>
            <person name="Baumgarten S."/>
            <person name="Zoccola D."/>
            <person name="Flot J.-F."/>
            <person name="Tambutte S."/>
            <person name="Allemand D."/>
            <person name="Aranda M."/>
        </authorList>
    </citation>
    <scope>NUCLEOTIDE SEQUENCE [LARGE SCALE GENOMIC DNA]</scope>
</reference>
<evidence type="ECO:0000313" key="8">
    <source>
        <dbReference type="EMBL" id="PFX19550.1"/>
    </source>
</evidence>
<dbReference type="InterPro" id="IPR050958">
    <property type="entry name" value="Cell_Adh-Cytoskel_Orgn"/>
</dbReference>
<evidence type="ECO:0000259" key="7">
    <source>
        <dbReference type="PROSITE" id="PS50835"/>
    </source>
</evidence>
<dbReference type="InterPro" id="IPR003598">
    <property type="entry name" value="Ig_sub2"/>
</dbReference>
<dbReference type="InterPro" id="IPR013098">
    <property type="entry name" value="Ig_I-set"/>
</dbReference>
<dbReference type="GO" id="GO:0003743">
    <property type="term" value="F:translation initiation factor activity"/>
    <property type="evidence" value="ECO:0007669"/>
    <property type="project" value="UniProtKB-KW"/>
</dbReference>
<feature type="domain" description="Ig-like" evidence="7">
    <location>
        <begin position="44"/>
        <end position="144"/>
    </location>
</feature>
<dbReference type="Gene3D" id="2.60.40.10">
    <property type="entry name" value="Immunoglobulins"/>
    <property type="match status" value="3"/>
</dbReference>
<sequence>MVNSFWRRDTAKFVLLQVLVTNSLFCLSSVTGGAAKCNTKTVIPEVNISSSPPDRTQPIGAAISLICEARSRAADKLYPRRFVKFIQWYDPNGTPIGVKCQPKQPLNKLSCPLLLKNLTEENFGNYTCEAENDYAGYCRRKSIEIRRKVNLSSPETTKAPRFLFPEIAENPMNQSVFIGSNVTFNCTATGIPTPAISWMKNNNSSDVTSNVRANVQGDKNNHSRLIITEVKKEDSGRYQCVATNSAGKRTSSEAFLHTEDLEKVSPPETTNAPHFLFPEIAENPMNQSVFIGSNVTFNCTATGIPTPAISWMKNNNSSEVTSNVRANVQGDKNNHSRLIITEVKKEDSGRYQCVATNSAGKRTSSEAFLHTEDLERNKPEPKERRELTIPQLYQSSTMTKKTSINRSGWKQKSIKTPSSLKKMSYQLYRNTTLGNSLQESLDELIQSQQISPQLALQVLLQFDKAINHYLSNKVKSKISFKGHLNTYRFCDNVWTFVLNKVEFREVGELVQVDKVKVVACDGKASAADTGGS</sequence>
<feature type="signal peptide" evidence="6">
    <location>
        <begin position="1"/>
        <end position="35"/>
    </location>
</feature>
<dbReference type="GO" id="GO:0050808">
    <property type="term" value="P:synapse organization"/>
    <property type="evidence" value="ECO:0007669"/>
    <property type="project" value="TreeGrafter"/>
</dbReference>
<dbReference type="GO" id="GO:0005672">
    <property type="term" value="C:transcription factor TFIIA complex"/>
    <property type="evidence" value="ECO:0007669"/>
    <property type="project" value="InterPro"/>
</dbReference>
<dbReference type="InterPro" id="IPR009088">
    <property type="entry name" value="TFIIA_b-brl"/>
</dbReference>
<dbReference type="Gene3D" id="1.10.287.190">
    <property type="entry name" value="Transcription factor IIA gamma subunit, alpha-helical domain"/>
    <property type="match status" value="1"/>
</dbReference>
<keyword evidence="3" id="KW-0805">Transcription regulation</keyword>
<evidence type="ECO:0000256" key="2">
    <source>
        <dbReference type="ARBA" id="ARBA00007675"/>
    </source>
</evidence>
<feature type="chain" id="PRO_5012270517" evidence="6">
    <location>
        <begin position="36"/>
        <end position="532"/>
    </location>
</feature>
<keyword evidence="8" id="KW-0648">Protein biosynthesis</keyword>
<dbReference type="EMBL" id="LSMT01000355">
    <property type="protein sequence ID" value="PFX19550.1"/>
    <property type="molecule type" value="Genomic_DNA"/>
</dbReference>
<dbReference type="PANTHER" id="PTHR45080">
    <property type="entry name" value="CONTACTIN 5"/>
    <property type="match status" value="1"/>
</dbReference>
<feature type="domain" description="Ig-like" evidence="7">
    <location>
        <begin position="278"/>
        <end position="370"/>
    </location>
</feature>
<accession>A0A2B4RSM7</accession>
<dbReference type="InterPro" id="IPR015871">
    <property type="entry name" value="TFIIA_gsu_C"/>
</dbReference>
<dbReference type="Pfam" id="PF02268">
    <property type="entry name" value="TFIIA_gamma_N"/>
    <property type="match status" value="1"/>
</dbReference>
<dbReference type="SUPFAM" id="SSF47396">
    <property type="entry name" value="Transcription factor IIA (TFIIA), alpha-helical domain"/>
    <property type="match status" value="1"/>
</dbReference>
<keyword evidence="6" id="KW-0732">Signal</keyword>
<dbReference type="FunFam" id="2.60.40.10:FF:000612">
    <property type="entry name" value="palladin isoform X1"/>
    <property type="match status" value="2"/>
</dbReference>
<keyword evidence="8" id="KW-0396">Initiation factor</keyword>
<dbReference type="SUPFAM" id="SSF48726">
    <property type="entry name" value="Immunoglobulin"/>
    <property type="match status" value="3"/>
</dbReference>